<dbReference type="GO" id="GO:0006753">
    <property type="term" value="P:nucleoside phosphate metabolic process"/>
    <property type="evidence" value="ECO:0007669"/>
    <property type="project" value="TreeGrafter"/>
</dbReference>
<evidence type="ECO:0000256" key="1">
    <source>
        <dbReference type="ARBA" id="ARBA00000847"/>
    </source>
</evidence>
<dbReference type="GO" id="GO:0019693">
    <property type="term" value="P:ribose phosphate metabolic process"/>
    <property type="evidence" value="ECO:0007669"/>
    <property type="project" value="TreeGrafter"/>
</dbReference>
<evidence type="ECO:0000256" key="2">
    <source>
        <dbReference type="ARBA" id="ARBA00001946"/>
    </source>
</evidence>
<dbReference type="PANTHER" id="PTHR11839:SF18">
    <property type="entry name" value="NUDIX HYDROLASE DOMAIN-CONTAINING PROTEIN"/>
    <property type="match status" value="1"/>
</dbReference>
<protein>
    <recommendedName>
        <fullName evidence="4">GDP-mannose pyrophosphatase</fullName>
    </recommendedName>
    <alternativeName>
        <fullName evidence="6">GDP-mannose hydrolase</fullName>
    </alternativeName>
    <alternativeName>
        <fullName evidence="7">GDPMK</fullName>
    </alternativeName>
</protein>
<comment type="catalytic activity">
    <reaction evidence="1">
        <text>GDP-alpha-D-mannose + H2O = alpha-D-mannose 1-phosphate + GMP + 2 H(+)</text>
        <dbReference type="Rhea" id="RHEA:27978"/>
        <dbReference type="ChEBI" id="CHEBI:15377"/>
        <dbReference type="ChEBI" id="CHEBI:15378"/>
        <dbReference type="ChEBI" id="CHEBI:57527"/>
        <dbReference type="ChEBI" id="CHEBI:58115"/>
        <dbReference type="ChEBI" id="CHEBI:58409"/>
    </reaction>
</comment>
<dbReference type="GO" id="GO:0016787">
    <property type="term" value="F:hydrolase activity"/>
    <property type="evidence" value="ECO:0007669"/>
    <property type="project" value="UniProtKB-KW"/>
</dbReference>
<gene>
    <name evidence="9" type="ORF">I7730_01610</name>
</gene>
<dbReference type="Proteomes" id="UP000863257">
    <property type="component" value="Unassembled WGS sequence"/>
</dbReference>
<dbReference type="PROSITE" id="PS51462">
    <property type="entry name" value="NUDIX"/>
    <property type="match status" value="1"/>
</dbReference>
<evidence type="ECO:0000256" key="4">
    <source>
        <dbReference type="ARBA" id="ARBA00016377"/>
    </source>
</evidence>
<feature type="domain" description="Nudix hydrolase" evidence="8">
    <location>
        <begin position="33"/>
        <end position="168"/>
    </location>
</feature>
<accession>A0A8H9K7F2</accession>
<evidence type="ECO:0000259" key="8">
    <source>
        <dbReference type="PROSITE" id="PS51462"/>
    </source>
</evidence>
<dbReference type="CDD" id="cd03424">
    <property type="entry name" value="NUDIX_ADPRase_Nudt5_UGPPase_Nudt14"/>
    <property type="match status" value="1"/>
</dbReference>
<evidence type="ECO:0000256" key="6">
    <source>
        <dbReference type="ARBA" id="ARBA00032162"/>
    </source>
</evidence>
<dbReference type="PANTHER" id="PTHR11839">
    <property type="entry name" value="UDP/ADP-SUGAR PYROPHOSPHATASE"/>
    <property type="match status" value="1"/>
</dbReference>
<dbReference type="AlphaFoldDB" id="A0A8H9K7F2"/>
<dbReference type="Gene3D" id="3.90.79.10">
    <property type="entry name" value="Nucleoside Triphosphate Pyrophosphohydrolase"/>
    <property type="match status" value="1"/>
</dbReference>
<comment type="caution">
    <text evidence="9">The sequence shown here is derived from an EMBL/GenBank/DDBJ whole genome shotgun (WGS) entry which is preliminary data.</text>
</comment>
<dbReference type="Pfam" id="PF00293">
    <property type="entry name" value="NUDIX"/>
    <property type="match status" value="1"/>
</dbReference>
<comment type="cofactor">
    <cofactor evidence="2">
        <name>Mg(2+)</name>
        <dbReference type="ChEBI" id="CHEBI:18420"/>
    </cofactor>
</comment>
<evidence type="ECO:0000256" key="7">
    <source>
        <dbReference type="ARBA" id="ARBA00032272"/>
    </source>
</evidence>
<comment type="similarity">
    <text evidence="3">Belongs to the Nudix hydrolase family. NudK subfamily.</text>
</comment>
<proteinExistence type="inferred from homology"/>
<dbReference type="InterPro" id="IPR000086">
    <property type="entry name" value="NUDIX_hydrolase_dom"/>
</dbReference>
<reference evidence="9" key="2">
    <citation type="submission" date="2019-01" db="EMBL/GenBank/DDBJ databases">
        <authorList>
            <consortium name="NCBI Pathogen Detection Project"/>
        </authorList>
    </citation>
    <scope>NUCLEOTIDE SEQUENCE</scope>
    <source>
        <strain evidence="9">BCW_3452</strain>
    </source>
</reference>
<dbReference type="EMBL" id="DACRBY010000001">
    <property type="protein sequence ID" value="HAS8538494.1"/>
    <property type="molecule type" value="Genomic_DNA"/>
</dbReference>
<dbReference type="SUPFAM" id="SSF55811">
    <property type="entry name" value="Nudix"/>
    <property type="match status" value="1"/>
</dbReference>
<reference evidence="9" key="1">
    <citation type="journal article" date="2018" name="Genome Biol.">
        <title>SKESA: strategic k-mer extension for scrupulous assemblies.</title>
        <authorList>
            <person name="Souvorov A."/>
            <person name="Agarwala R."/>
            <person name="Lipman D.J."/>
        </authorList>
    </citation>
    <scope>NUCLEOTIDE SEQUENCE</scope>
    <source>
        <strain evidence="9">BCW_3452</strain>
    </source>
</reference>
<evidence type="ECO:0000313" key="9">
    <source>
        <dbReference type="EMBL" id="HAS8538494.1"/>
    </source>
</evidence>
<sequence length="176" mass="19521">MKKLINTIFKNGFMSVKKVENDEFGEGAFITFGRNKTSHGSIIVPVMKDGRVALTKEYRIGSDDWVIGVPKGAADQKTETFESIAKRELEEEVGIHFESLTITELNIYPLPAFAEFHGRVVFAKGCSVSVKPDLENGEAIEVFDLVTREELLELLRTGVINDAESSAALHHYLAFG</sequence>
<name>A0A8H9K7F2_VIBVL</name>
<organism evidence="9">
    <name type="scientific">Vibrio vulnificus</name>
    <dbReference type="NCBI Taxonomy" id="672"/>
    <lineage>
        <taxon>Bacteria</taxon>
        <taxon>Pseudomonadati</taxon>
        <taxon>Pseudomonadota</taxon>
        <taxon>Gammaproteobacteria</taxon>
        <taxon>Vibrionales</taxon>
        <taxon>Vibrionaceae</taxon>
        <taxon>Vibrio</taxon>
    </lineage>
</organism>
<evidence type="ECO:0000256" key="5">
    <source>
        <dbReference type="ARBA" id="ARBA00022801"/>
    </source>
</evidence>
<dbReference type="InterPro" id="IPR015797">
    <property type="entry name" value="NUDIX_hydrolase-like_dom_sf"/>
</dbReference>
<evidence type="ECO:0000256" key="3">
    <source>
        <dbReference type="ARBA" id="ARBA00007275"/>
    </source>
</evidence>
<keyword evidence="5 9" id="KW-0378">Hydrolase</keyword>